<dbReference type="KEGG" id="caua:113038974"/>
<dbReference type="GO" id="GO:0005737">
    <property type="term" value="C:cytoplasm"/>
    <property type="evidence" value="ECO:0007669"/>
    <property type="project" value="TreeGrafter"/>
</dbReference>
<sequence>MFFKCIFSTGLYVFCAARMETNSTAHVSGATVMEDDEDVETLGEKLYDLIYPKYTEMTPKLTGMLLELPASVVSQMLYDEGLLNKALERALSALTSPDNSDPMSHTDDAASASSDSVGEQLYDLVDLYSTGHTQKITGMLLEQKKEAVLQLLSDHSLLEEQVKIALKTLQEQGDEETDVSDGSDREEVESIGETLFNAVHQLDPTHCADITGMLLEMDSRMLKQILSNRSMLEVAVQRAKSALVGALSPKHSEMSA</sequence>
<reference evidence="5" key="1">
    <citation type="submission" date="2025-08" db="UniProtKB">
        <authorList>
            <consortium name="RefSeq"/>
        </authorList>
    </citation>
    <scope>IDENTIFICATION</scope>
    <source>
        <strain evidence="5">Wakin</strain>
        <tissue evidence="5">Muscle</tissue>
    </source>
</reference>
<dbReference type="OrthoDB" id="19742at2759"/>
<feature type="chain" id="PRO_5028244743" evidence="2">
    <location>
        <begin position="18"/>
        <end position="256"/>
    </location>
</feature>
<dbReference type="Pfam" id="PF00658">
    <property type="entry name" value="MLLE"/>
    <property type="match status" value="3"/>
</dbReference>
<evidence type="ECO:0000259" key="3">
    <source>
        <dbReference type="PROSITE" id="PS51309"/>
    </source>
</evidence>
<feature type="region of interest" description="Disordered" evidence="1">
    <location>
        <begin position="94"/>
        <end position="115"/>
    </location>
</feature>
<dbReference type="SMART" id="SM00517">
    <property type="entry name" value="PolyA"/>
    <property type="match status" value="3"/>
</dbReference>
<dbReference type="InterPro" id="IPR002004">
    <property type="entry name" value="PABP_HYD_C"/>
</dbReference>
<dbReference type="AlphaFoldDB" id="A0A6P6J251"/>
<proteinExistence type="predicted"/>
<protein>
    <submittedName>
        <fullName evidence="5">Uncharacterized protein LOC113038974 isoform X1</fullName>
    </submittedName>
</protein>
<dbReference type="RefSeq" id="XP_026052582.1">
    <property type="nucleotide sequence ID" value="XM_026196797.1"/>
</dbReference>
<dbReference type="GeneID" id="113038974"/>
<dbReference type="Gene3D" id="1.10.1900.10">
    <property type="entry name" value="c-terminal domain of poly(a) binding protein"/>
    <property type="match status" value="3"/>
</dbReference>
<dbReference type="InterPro" id="IPR036053">
    <property type="entry name" value="PABP-dom"/>
</dbReference>
<evidence type="ECO:0000256" key="2">
    <source>
        <dbReference type="SAM" id="SignalP"/>
    </source>
</evidence>
<evidence type="ECO:0000313" key="4">
    <source>
        <dbReference type="Proteomes" id="UP000515129"/>
    </source>
</evidence>
<feature type="compositionally biased region" description="Polar residues" evidence="1">
    <location>
        <begin position="94"/>
        <end position="103"/>
    </location>
</feature>
<dbReference type="PANTHER" id="PTHR46276:SF1">
    <property type="entry name" value="E3 UBIQUITIN-PROTEIN LIGASE UBR5"/>
    <property type="match status" value="1"/>
</dbReference>
<dbReference type="GO" id="GO:0034450">
    <property type="term" value="F:ubiquitin-ubiquitin ligase activity"/>
    <property type="evidence" value="ECO:0007669"/>
    <property type="project" value="TreeGrafter"/>
</dbReference>
<evidence type="ECO:0000313" key="5">
    <source>
        <dbReference type="RefSeq" id="XP_026052582.1"/>
    </source>
</evidence>
<dbReference type="GO" id="GO:0003723">
    <property type="term" value="F:RNA binding"/>
    <property type="evidence" value="ECO:0007669"/>
    <property type="project" value="InterPro"/>
</dbReference>
<name>A0A6P6J251_CARAU</name>
<feature type="signal peptide" evidence="2">
    <location>
        <begin position="1"/>
        <end position="17"/>
    </location>
</feature>
<dbReference type="GO" id="GO:0000209">
    <property type="term" value="P:protein polyubiquitination"/>
    <property type="evidence" value="ECO:0007669"/>
    <property type="project" value="TreeGrafter"/>
</dbReference>
<accession>A0A6P6J251</accession>
<dbReference type="GO" id="GO:0005634">
    <property type="term" value="C:nucleus"/>
    <property type="evidence" value="ECO:0007669"/>
    <property type="project" value="TreeGrafter"/>
</dbReference>
<evidence type="ECO:0000256" key="1">
    <source>
        <dbReference type="SAM" id="MobiDB-lite"/>
    </source>
</evidence>
<dbReference type="Proteomes" id="UP000515129">
    <property type="component" value="Chromosome 21"/>
</dbReference>
<dbReference type="PANTHER" id="PTHR46276">
    <property type="entry name" value="E3 UBIQUITIN-PROTEIN LIGASE UBR5"/>
    <property type="match status" value="1"/>
</dbReference>
<gene>
    <name evidence="5" type="primary">LOC113038974</name>
</gene>
<keyword evidence="4" id="KW-1185">Reference proteome</keyword>
<dbReference type="PROSITE" id="PS51309">
    <property type="entry name" value="PABC"/>
    <property type="match status" value="1"/>
</dbReference>
<feature type="domain" description="PABC" evidence="3">
    <location>
        <begin position="97"/>
        <end position="174"/>
    </location>
</feature>
<dbReference type="GO" id="GO:0090263">
    <property type="term" value="P:positive regulation of canonical Wnt signaling pathway"/>
    <property type="evidence" value="ECO:0007669"/>
    <property type="project" value="TreeGrafter"/>
</dbReference>
<keyword evidence="2" id="KW-0732">Signal</keyword>
<dbReference type="SUPFAM" id="SSF63570">
    <property type="entry name" value="PABC (PABP) domain"/>
    <property type="match status" value="3"/>
</dbReference>
<organism evidence="4 5">
    <name type="scientific">Carassius auratus</name>
    <name type="common">Goldfish</name>
    <dbReference type="NCBI Taxonomy" id="7957"/>
    <lineage>
        <taxon>Eukaryota</taxon>
        <taxon>Metazoa</taxon>
        <taxon>Chordata</taxon>
        <taxon>Craniata</taxon>
        <taxon>Vertebrata</taxon>
        <taxon>Euteleostomi</taxon>
        <taxon>Actinopterygii</taxon>
        <taxon>Neopterygii</taxon>
        <taxon>Teleostei</taxon>
        <taxon>Ostariophysi</taxon>
        <taxon>Cypriniformes</taxon>
        <taxon>Cyprinidae</taxon>
        <taxon>Cyprininae</taxon>
        <taxon>Carassius</taxon>
    </lineage>
</organism>